<dbReference type="Pfam" id="PF04854">
    <property type="entry name" value="DUF624"/>
    <property type="match status" value="1"/>
</dbReference>
<keyword evidence="3" id="KW-1185">Reference proteome</keyword>
<feature type="transmembrane region" description="Helical" evidence="1">
    <location>
        <begin position="175"/>
        <end position="193"/>
    </location>
</feature>
<comment type="caution">
    <text evidence="2">The sequence shown here is derived from an EMBL/GenBank/DDBJ whole genome shotgun (WGS) entry which is preliminary data.</text>
</comment>
<gene>
    <name evidence="2" type="ORF">J2T23_002069</name>
</gene>
<dbReference type="InterPro" id="IPR006938">
    <property type="entry name" value="DUF624"/>
</dbReference>
<sequence>MLSGTFSARAYAFFDTLLWVAGLNLLWIAFTLVGAGVLGAGPATAAAQIVVRRRVAGDGAPLLRGFTSAYFRNFARANLLSVPVMAVTAALLLNWNYFAGSGGIFAQSTAAAVLVAAIFLAGAVCYLFPMYARYELPLPQYLLMSSRFAVRHLAGTVILLFVSAAVVYASSWIPGLVPFFSIGAWLYLTGWLCDRFFTANDQSVAIAGGTAAGGALPGASTA</sequence>
<keyword evidence="1" id="KW-1133">Transmembrane helix</keyword>
<dbReference type="RefSeq" id="WP_141182408.1">
    <property type="nucleotide sequence ID" value="NZ_JAUSTB010000005.1"/>
</dbReference>
<evidence type="ECO:0000256" key="1">
    <source>
        <dbReference type="SAM" id="Phobius"/>
    </source>
</evidence>
<protein>
    <submittedName>
        <fullName evidence="2">Membrane protein YesL</fullName>
    </submittedName>
</protein>
<name>A0AAJ1SSV5_9MICC</name>
<accession>A0AAJ1SSV5</accession>
<evidence type="ECO:0000313" key="2">
    <source>
        <dbReference type="EMBL" id="MDQ0146176.1"/>
    </source>
</evidence>
<evidence type="ECO:0000313" key="3">
    <source>
        <dbReference type="Proteomes" id="UP001239267"/>
    </source>
</evidence>
<organism evidence="2 3">
    <name type="scientific">Pseudarthrobacter niigatensis</name>
    <dbReference type="NCBI Taxonomy" id="369935"/>
    <lineage>
        <taxon>Bacteria</taxon>
        <taxon>Bacillati</taxon>
        <taxon>Actinomycetota</taxon>
        <taxon>Actinomycetes</taxon>
        <taxon>Micrococcales</taxon>
        <taxon>Micrococcaceae</taxon>
        <taxon>Pseudarthrobacter</taxon>
    </lineage>
</organism>
<proteinExistence type="predicted"/>
<keyword evidence="1" id="KW-0472">Membrane</keyword>
<dbReference type="AlphaFoldDB" id="A0AAJ1SSV5"/>
<keyword evidence="1" id="KW-0812">Transmembrane</keyword>
<feature type="transmembrane region" description="Helical" evidence="1">
    <location>
        <begin position="149"/>
        <end position="169"/>
    </location>
</feature>
<dbReference type="EMBL" id="JAUSTB010000005">
    <property type="protein sequence ID" value="MDQ0146176.1"/>
    <property type="molecule type" value="Genomic_DNA"/>
</dbReference>
<feature type="transmembrane region" description="Helical" evidence="1">
    <location>
        <begin position="79"/>
        <end position="98"/>
    </location>
</feature>
<reference evidence="2 3" key="1">
    <citation type="submission" date="2023-07" db="EMBL/GenBank/DDBJ databases">
        <title>Sorghum-associated microbial communities from plants grown in Nebraska, USA.</title>
        <authorList>
            <person name="Schachtman D."/>
        </authorList>
    </citation>
    <scope>NUCLEOTIDE SEQUENCE [LARGE SCALE GENOMIC DNA]</scope>
    <source>
        <strain evidence="2 3">DS1001</strain>
    </source>
</reference>
<feature type="transmembrane region" description="Helical" evidence="1">
    <location>
        <begin position="25"/>
        <end position="47"/>
    </location>
</feature>
<dbReference type="Proteomes" id="UP001239267">
    <property type="component" value="Unassembled WGS sequence"/>
</dbReference>
<feature type="transmembrane region" description="Helical" evidence="1">
    <location>
        <begin position="104"/>
        <end position="128"/>
    </location>
</feature>